<dbReference type="InterPro" id="IPR036271">
    <property type="entry name" value="Tet_transcr_reg_TetR-rel_C_sf"/>
</dbReference>
<proteinExistence type="predicted"/>
<evidence type="ECO:0000259" key="5">
    <source>
        <dbReference type="PROSITE" id="PS50977"/>
    </source>
</evidence>
<evidence type="ECO:0000256" key="3">
    <source>
        <dbReference type="ARBA" id="ARBA00023163"/>
    </source>
</evidence>
<feature type="domain" description="HTH tetR-type" evidence="5">
    <location>
        <begin position="12"/>
        <end position="72"/>
    </location>
</feature>
<dbReference type="InterPro" id="IPR011075">
    <property type="entry name" value="TetR_C"/>
</dbReference>
<dbReference type="SUPFAM" id="SSF48498">
    <property type="entry name" value="Tetracyclin repressor-like, C-terminal domain"/>
    <property type="match status" value="1"/>
</dbReference>
<comment type="caution">
    <text evidence="6">The sequence shown here is derived from an EMBL/GenBank/DDBJ whole genome shotgun (WGS) entry which is preliminary data.</text>
</comment>
<feature type="DNA-binding region" description="H-T-H motif" evidence="4">
    <location>
        <begin position="35"/>
        <end position="54"/>
    </location>
</feature>
<dbReference type="Gene3D" id="1.10.10.60">
    <property type="entry name" value="Homeodomain-like"/>
    <property type="match status" value="1"/>
</dbReference>
<dbReference type="GO" id="GO:0003700">
    <property type="term" value="F:DNA-binding transcription factor activity"/>
    <property type="evidence" value="ECO:0007669"/>
    <property type="project" value="TreeGrafter"/>
</dbReference>
<gene>
    <name evidence="6" type="ORF">EV379_3442</name>
</gene>
<dbReference type="Gene3D" id="1.10.357.10">
    <property type="entry name" value="Tetracycline Repressor, domain 2"/>
    <property type="match status" value="1"/>
</dbReference>
<evidence type="ECO:0000256" key="4">
    <source>
        <dbReference type="PROSITE-ProRule" id="PRU00335"/>
    </source>
</evidence>
<dbReference type="PROSITE" id="PS50977">
    <property type="entry name" value="HTH_TETR_2"/>
    <property type="match status" value="1"/>
</dbReference>
<keyword evidence="2 4" id="KW-0238">DNA-binding</keyword>
<dbReference type="SUPFAM" id="SSF46689">
    <property type="entry name" value="Homeodomain-like"/>
    <property type="match status" value="1"/>
</dbReference>
<evidence type="ECO:0000256" key="2">
    <source>
        <dbReference type="ARBA" id="ARBA00023125"/>
    </source>
</evidence>
<dbReference type="Pfam" id="PF00440">
    <property type="entry name" value="TetR_N"/>
    <property type="match status" value="1"/>
</dbReference>
<protein>
    <submittedName>
        <fullName evidence="6">TetR family transcriptional regulator</fullName>
    </submittedName>
</protein>
<dbReference type="InterPro" id="IPR001647">
    <property type="entry name" value="HTH_TetR"/>
</dbReference>
<name>A0A4V2GB76_9MICO</name>
<dbReference type="PANTHER" id="PTHR30055">
    <property type="entry name" value="HTH-TYPE TRANSCRIPTIONAL REGULATOR RUTR"/>
    <property type="match status" value="1"/>
</dbReference>
<evidence type="ECO:0000256" key="1">
    <source>
        <dbReference type="ARBA" id="ARBA00023015"/>
    </source>
</evidence>
<evidence type="ECO:0000313" key="7">
    <source>
        <dbReference type="Proteomes" id="UP000291483"/>
    </source>
</evidence>
<sequence>MSDERTTRRRGEALTAAIRAATAAELAEHGYAGVSFEGVARRAQTSKPVLYRRYHSRAHLVIDAWAALAPLALPTHGSGSLSGDLRGVLHAIDARFQRVGIDAFRRVIAEADDELLEEITRFTWAAATDTIALILHEARDRGELGPAPIPERVMLLPLVLLRHELFFTRGALTPDAVAEMVDQVCVPLLIATSNTELPL</sequence>
<dbReference type="PANTHER" id="PTHR30055:SF148">
    <property type="entry name" value="TETR-FAMILY TRANSCRIPTIONAL REGULATOR"/>
    <property type="match status" value="1"/>
</dbReference>
<dbReference type="AlphaFoldDB" id="A0A4V2GB76"/>
<dbReference type="EMBL" id="SHLC01000001">
    <property type="protein sequence ID" value="RZU67066.1"/>
    <property type="molecule type" value="Genomic_DNA"/>
</dbReference>
<dbReference type="Pfam" id="PF16859">
    <property type="entry name" value="TetR_C_11"/>
    <property type="match status" value="1"/>
</dbReference>
<evidence type="ECO:0000313" key="6">
    <source>
        <dbReference type="EMBL" id="RZU67066.1"/>
    </source>
</evidence>
<accession>A0A4V2GB76</accession>
<keyword evidence="3" id="KW-0804">Transcription</keyword>
<dbReference type="InterPro" id="IPR009057">
    <property type="entry name" value="Homeodomain-like_sf"/>
</dbReference>
<organism evidence="6 7">
    <name type="scientific">Microterricola gilva</name>
    <dbReference type="NCBI Taxonomy" id="393267"/>
    <lineage>
        <taxon>Bacteria</taxon>
        <taxon>Bacillati</taxon>
        <taxon>Actinomycetota</taxon>
        <taxon>Actinomycetes</taxon>
        <taxon>Micrococcales</taxon>
        <taxon>Microbacteriaceae</taxon>
        <taxon>Microterricola</taxon>
    </lineage>
</organism>
<keyword evidence="7" id="KW-1185">Reference proteome</keyword>
<dbReference type="Proteomes" id="UP000291483">
    <property type="component" value="Unassembled WGS sequence"/>
</dbReference>
<dbReference type="InterPro" id="IPR050109">
    <property type="entry name" value="HTH-type_TetR-like_transc_reg"/>
</dbReference>
<reference evidence="6 7" key="1">
    <citation type="submission" date="2019-02" db="EMBL/GenBank/DDBJ databases">
        <title>Sequencing the genomes of 1000 actinobacteria strains.</title>
        <authorList>
            <person name="Klenk H.-P."/>
        </authorList>
    </citation>
    <scope>NUCLEOTIDE SEQUENCE [LARGE SCALE GENOMIC DNA]</scope>
    <source>
        <strain evidence="6 7">DSM 18319</strain>
    </source>
</reference>
<dbReference type="RefSeq" id="WP_165397400.1">
    <property type="nucleotide sequence ID" value="NZ_SHLC01000001.1"/>
</dbReference>
<keyword evidence="1" id="KW-0805">Transcription regulation</keyword>
<dbReference type="GO" id="GO:0000976">
    <property type="term" value="F:transcription cis-regulatory region binding"/>
    <property type="evidence" value="ECO:0007669"/>
    <property type="project" value="TreeGrafter"/>
</dbReference>